<dbReference type="AlphaFoldDB" id="A0AAW0S4Z1"/>
<gene>
    <name evidence="2" type="ORF">G3M48_006226</name>
</gene>
<protein>
    <submittedName>
        <fullName evidence="2">Uncharacterized protein</fullName>
    </submittedName>
</protein>
<name>A0AAW0S4Z1_9HYPO</name>
<keyword evidence="3" id="KW-1185">Reference proteome</keyword>
<feature type="region of interest" description="Disordered" evidence="1">
    <location>
        <begin position="439"/>
        <end position="492"/>
    </location>
</feature>
<comment type="caution">
    <text evidence="2">The sequence shown here is derived from an EMBL/GenBank/DDBJ whole genome shotgun (WGS) entry which is preliminary data.</text>
</comment>
<evidence type="ECO:0000313" key="2">
    <source>
        <dbReference type="EMBL" id="KAK8149649.1"/>
    </source>
</evidence>
<accession>A0AAW0S4Z1</accession>
<evidence type="ECO:0000256" key="1">
    <source>
        <dbReference type="SAM" id="MobiDB-lite"/>
    </source>
</evidence>
<organism evidence="2 3">
    <name type="scientific">Beauveria asiatica</name>
    <dbReference type="NCBI Taxonomy" id="1069075"/>
    <lineage>
        <taxon>Eukaryota</taxon>
        <taxon>Fungi</taxon>
        <taxon>Dikarya</taxon>
        <taxon>Ascomycota</taxon>
        <taxon>Pezizomycotina</taxon>
        <taxon>Sordariomycetes</taxon>
        <taxon>Hypocreomycetidae</taxon>
        <taxon>Hypocreales</taxon>
        <taxon>Cordycipitaceae</taxon>
        <taxon>Beauveria</taxon>
    </lineage>
</organism>
<reference evidence="2 3" key="1">
    <citation type="submission" date="2020-02" db="EMBL/GenBank/DDBJ databases">
        <title>Comparative genomics of the hypocrealean fungal genus Beauvera.</title>
        <authorList>
            <person name="Showalter D.N."/>
            <person name="Bushley K.E."/>
            <person name="Rehner S.A."/>
        </authorList>
    </citation>
    <scope>NUCLEOTIDE SEQUENCE [LARGE SCALE GENOMIC DNA]</scope>
    <source>
        <strain evidence="2 3">ARSEF4384</strain>
    </source>
</reference>
<evidence type="ECO:0000313" key="3">
    <source>
        <dbReference type="Proteomes" id="UP001397290"/>
    </source>
</evidence>
<dbReference type="EMBL" id="JAAHCF010000042">
    <property type="protein sequence ID" value="KAK8149649.1"/>
    <property type="molecule type" value="Genomic_DNA"/>
</dbReference>
<proteinExistence type="predicted"/>
<sequence>MGGSAFSIGANPLRTPRMLPSLYHAQKQRCRALLRQLYVHVDSPIDGPGKADFGDIDFLVYQRRRDAPPAPPHVDDTKPGAELIGELAALLGAQRTIIADGAASNLAIPWPADADEQTSENAAVATATAPAPAEDKKYIQVDVRISPSLESHAWMLFKHAHGDIWNLVGSLVRPYGLTIDDRGMFLRVPEIEAVYKTRAKVHLTSDPARVLDFLGLPRTADHARIWVDAPFPDLDAMYEYVALCRMMYITPSATGPPNQANHDEGHNLLKDVQNLKHNDRQRMRQRPGFRRWIEEFIPRCRREGRFAVQATDRGNITEEALEEFGVRDEFERRRHAFLLEQQRHHIWNGIIKTQIPALEPGNADQKAILARSGLVKGLKRIILERDASYGVDFDEGLLGEDGLYKEDEVVRFIEKNKDAVQKAALDRHNEAFIKYKEEKKAREEKSVEVAEEKPVKVAGEKPVEVAEENLEKKQTESEDEKPTELEDEKPTA</sequence>
<dbReference type="Proteomes" id="UP001397290">
    <property type="component" value="Unassembled WGS sequence"/>
</dbReference>